<keyword evidence="22" id="KW-1185">Reference proteome</keyword>
<comment type="catalytic activity">
    <reaction evidence="18">
        <text>guanosine(9) in tRNA + S-adenosyl-L-methionine = N(1)-methylguanosine(9) in tRNA + S-adenosyl-L-homocysteine + H(+)</text>
        <dbReference type="Rhea" id="RHEA:43156"/>
        <dbReference type="Rhea" id="RHEA-COMP:10367"/>
        <dbReference type="Rhea" id="RHEA-COMP:10368"/>
        <dbReference type="ChEBI" id="CHEBI:15378"/>
        <dbReference type="ChEBI" id="CHEBI:57856"/>
        <dbReference type="ChEBI" id="CHEBI:59789"/>
        <dbReference type="ChEBI" id="CHEBI:73542"/>
        <dbReference type="ChEBI" id="CHEBI:74269"/>
        <dbReference type="EC" id="2.1.1.221"/>
    </reaction>
</comment>
<dbReference type="InterPro" id="IPR038459">
    <property type="entry name" value="MT_TRM10-typ_sf"/>
</dbReference>
<protein>
    <recommendedName>
        <fullName evidence="4">tRNA methyltransferase 10 homolog C</fullName>
        <ecNumber evidence="2">2.1.1.218</ecNumber>
        <ecNumber evidence="3">2.1.1.221</ecNumber>
    </recommendedName>
    <alternativeName>
        <fullName evidence="14">Mitochondrial ribonuclease P protein 1</fullName>
    </alternativeName>
    <alternativeName>
        <fullName evidence="13">RNA (guanine-9-)-methyltransferase domain-containing protein 1</fullName>
    </alternativeName>
    <alternativeName>
        <fullName evidence="15">mRNA methyladenosine-N(1)-methyltransferase</fullName>
    </alternativeName>
    <alternativeName>
        <fullName evidence="16">tRNA (adenine(9)-N(1))-methyltransferase</fullName>
    </alternativeName>
    <alternativeName>
        <fullName evidence="12">tRNA (guanine(9)-N(1))-methyltransferase</fullName>
    </alternativeName>
</protein>
<keyword evidence="9" id="KW-0809">Transit peptide</keyword>
<dbReference type="GO" id="GO:0097745">
    <property type="term" value="P:mitochondrial tRNA 5'-end processing"/>
    <property type="evidence" value="ECO:0007669"/>
    <property type="project" value="TreeGrafter"/>
</dbReference>
<dbReference type="GO" id="GO:0070131">
    <property type="term" value="P:positive regulation of mitochondrial translation"/>
    <property type="evidence" value="ECO:0007669"/>
    <property type="project" value="TreeGrafter"/>
</dbReference>
<evidence type="ECO:0000256" key="11">
    <source>
        <dbReference type="ARBA" id="ARBA00023128"/>
    </source>
</evidence>
<dbReference type="EC" id="2.1.1.218" evidence="2"/>
<evidence type="ECO:0000256" key="17">
    <source>
        <dbReference type="ARBA" id="ARBA00048278"/>
    </source>
</evidence>
<dbReference type="GO" id="GO:0052905">
    <property type="term" value="F:tRNA (guanosine(9)-N1)-methyltransferase activity"/>
    <property type="evidence" value="ECO:0007669"/>
    <property type="project" value="UniProtKB-EC"/>
</dbReference>
<evidence type="ECO:0000256" key="12">
    <source>
        <dbReference type="ARBA" id="ARBA00029727"/>
    </source>
</evidence>
<organism evidence="21 22">
    <name type="scientific">Leptobrachium leishanense</name>
    <name type="common">Leishan spiny toad</name>
    <dbReference type="NCBI Taxonomy" id="445787"/>
    <lineage>
        <taxon>Eukaryota</taxon>
        <taxon>Metazoa</taxon>
        <taxon>Chordata</taxon>
        <taxon>Craniata</taxon>
        <taxon>Vertebrata</taxon>
        <taxon>Euteleostomi</taxon>
        <taxon>Amphibia</taxon>
        <taxon>Batrachia</taxon>
        <taxon>Anura</taxon>
        <taxon>Pelobatoidea</taxon>
        <taxon>Megophryidae</taxon>
        <taxon>Leptobrachium</taxon>
    </lineage>
</organism>
<comment type="catalytic activity">
    <reaction evidence="17">
        <text>adenosine(9) in tRNA + S-adenosyl-L-methionine = N(1)-methyladenosine(9) in tRNA + S-adenosyl-L-homocysteine + H(+)</text>
        <dbReference type="Rhea" id="RHEA:43148"/>
        <dbReference type="Rhea" id="RHEA-COMP:10363"/>
        <dbReference type="Rhea" id="RHEA-COMP:10364"/>
        <dbReference type="ChEBI" id="CHEBI:15378"/>
        <dbReference type="ChEBI" id="CHEBI:57856"/>
        <dbReference type="ChEBI" id="CHEBI:59789"/>
        <dbReference type="ChEBI" id="CHEBI:74411"/>
        <dbReference type="ChEBI" id="CHEBI:74491"/>
        <dbReference type="EC" id="2.1.1.218"/>
    </reaction>
</comment>
<dbReference type="GeneTree" id="ENSGT00530000063169"/>
<dbReference type="Gene3D" id="3.40.1280.30">
    <property type="match status" value="1"/>
</dbReference>
<evidence type="ECO:0000256" key="19">
    <source>
        <dbReference type="ARBA" id="ARBA00048481"/>
    </source>
</evidence>
<dbReference type="SMR" id="A0A8C5LTH2"/>
<dbReference type="EC" id="2.1.1.221" evidence="3"/>
<dbReference type="GO" id="GO:0005739">
    <property type="term" value="C:mitochondrion"/>
    <property type="evidence" value="ECO:0007669"/>
    <property type="project" value="UniProtKB-SubCell"/>
</dbReference>
<dbReference type="CDD" id="cd18102">
    <property type="entry name" value="Trm10_MRRP1"/>
    <property type="match status" value="1"/>
</dbReference>
<keyword evidence="11" id="KW-0496">Mitochondrion</keyword>
<keyword evidence="8" id="KW-0819">tRNA processing</keyword>
<evidence type="ECO:0000256" key="5">
    <source>
        <dbReference type="ARBA" id="ARBA00022603"/>
    </source>
</evidence>
<dbReference type="AlphaFoldDB" id="A0A8C5LTH2"/>
<sequence>MAYSIVPNVRIVNLLIRTLRCSSYHTVVQKGDTKWSWMNMPCQWSQYRTLKLSSFLGTDDTKLDLDEWKTIMKSSDQNTAVEPSTEDASLVEMRQLVEMWRLAGRAVPESISTEKLQALMDLTSVSSRKKYLRSLSIKEKFKINERRKKQEFQKARMEHLSQLEPREETEPKNTMFLKFWSSSLDILHRWRLVQAMQFGQPLVFDMVYERHMSPWEIKNTADQLMMSEGFNRKAADPFHIHFCSLNPDGPCYKELVKLYSGSWENVLLTATEESHVDVFPRDQLVYLTADSPNELKKFDHNKVYIIGSLVDRSQQTGLSLANAKRLNLATAKLPLDRYLKWDCGAKNLTLDQMICILLSLKEQGDWKKALSFVPTRKHEGFVERRQSQDRFPRKAERYGKHVQGQFQEKPLVEKYKNVFGKQS</sequence>
<dbReference type="PROSITE" id="PS51675">
    <property type="entry name" value="SAM_MT_TRM10"/>
    <property type="match status" value="1"/>
</dbReference>
<dbReference type="InterPro" id="IPR028564">
    <property type="entry name" value="MT_TRM10-typ"/>
</dbReference>
<evidence type="ECO:0000259" key="20">
    <source>
        <dbReference type="PROSITE" id="PS51675"/>
    </source>
</evidence>
<keyword evidence="10" id="KW-0175">Coiled coil</keyword>
<evidence type="ECO:0000256" key="18">
    <source>
        <dbReference type="ARBA" id="ARBA00048434"/>
    </source>
</evidence>
<dbReference type="InterPro" id="IPR025812">
    <property type="entry name" value="Trm10_C_MTase_dom"/>
</dbReference>
<evidence type="ECO:0000256" key="6">
    <source>
        <dbReference type="ARBA" id="ARBA00022679"/>
    </source>
</evidence>
<dbReference type="GO" id="GO:0000049">
    <property type="term" value="F:tRNA binding"/>
    <property type="evidence" value="ECO:0007669"/>
    <property type="project" value="TreeGrafter"/>
</dbReference>
<keyword evidence="6" id="KW-0808">Transferase</keyword>
<evidence type="ECO:0000256" key="8">
    <source>
        <dbReference type="ARBA" id="ARBA00022694"/>
    </source>
</evidence>
<evidence type="ECO:0000256" key="2">
    <source>
        <dbReference type="ARBA" id="ARBA00012794"/>
    </source>
</evidence>
<evidence type="ECO:0000256" key="9">
    <source>
        <dbReference type="ARBA" id="ARBA00022946"/>
    </source>
</evidence>
<evidence type="ECO:0000256" key="13">
    <source>
        <dbReference type="ARBA" id="ARBA00029803"/>
    </source>
</evidence>
<dbReference type="PANTHER" id="PTHR13563">
    <property type="entry name" value="TRNA (GUANINE-9-) METHYLTRANSFERASE"/>
    <property type="match status" value="1"/>
</dbReference>
<accession>A0A8C5LTH2</accession>
<comment type="subcellular location">
    <subcellularLocation>
        <location evidence="1">Mitochondrion</location>
    </subcellularLocation>
</comment>
<evidence type="ECO:0000256" key="4">
    <source>
        <dbReference type="ARBA" id="ARBA00014681"/>
    </source>
</evidence>
<reference evidence="21" key="1">
    <citation type="submission" date="2025-08" db="UniProtKB">
        <authorList>
            <consortium name="Ensembl"/>
        </authorList>
    </citation>
    <scope>IDENTIFICATION</scope>
</reference>
<evidence type="ECO:0000256" key="15">
    <source>
        <dbReference type="ARBA" id="ARBA00031759"/>
    </source>
</evidence>
<evidence type="ECO:0000313" key="22">
    <source>
        <dbReference type="Proteomes" id="UP000694569"/>
    </source>
</evidence>
<gene>
    <name evidence="21" type="primary">TRMT10C</name>
</gene>
<feature type="domain" description="SAM-dependent MTase TRM10-type" evidence="20">
    <location>
        <begin position="188"/>
        <end position="380"/>
    </location>
</feature>
<dbReference type="Proteomes" id="UP000694569">
    <property type="component" value="Unplaced"/>
</dbReference>
<dbReference type="GO" id="GO:0160106">
    <property type="term" value="F:tRNA (adenine(9)-N1)-methyltransferase activity"/>
    <property type="evidence" value="ECO:0007669"/>
    <property type="project" value="UniProtKB-EC"/>
</dbReference>
<evidence type="ECO:0000256" key="3">
    <source>
        <dbReference type="ARBA" id="ARBA00012797"/>
    </source>
</evidence>
<proteinExistence type="predicted"/>
<dbReference type="OrthoDB" id="9976048at2759"/>
<evidence type="ECO:0000313" key="21">
    <source>
        <dbReference type="Ensembl" id="ENSLLEP00000004011.1"/>
    </source>
</evidence>
<dbReference type="Ensembl" id="ENSLLET00000004198.1">
    <property type="protein sequence ID" value="ENSLLEP00000004011.1"/>
    <property type="gene ID" value="ENSLLEG00000002585.1"/>
</dbReference>
<name>A0A8C5LTH2_9ANUR</name>
<evidence type="ECO:0000256" key="1">
    <source>
        <dbReference type="ARBA" id="ARBA00004173"/>
    </source>
</evidence>
<dbReference type="GO" id="GO:0032259">
    <property type="term" value="P:methylation"/>
    <property type="evidence" value="ECO:0007669"/>
    <property type="project" value="UniProtKB-KW"/>
</dbReference>
<evidence type="ECO:0000256" key="16">
    <source>
        <dbReference type="ARBA" id="ARBA00033019"/>
    </source>
</evidence>
<evidence type="ECO:0000256" key="14">
    <source>
        <dbReference type="ARBA" id="ARBA00030623"/>
    </source>
</evidence>
<dbReference type="InterPro" id="IPR007356">
    <property type="entry name" value="tRNA_m1G_MeTrfase_euk"/>
</dbReference>
<evidence type="ECO:0000256" key="10">
    <source>
        <dbReference type="ARBA" id="ARBA00023054"/>
    </source>
</evidence>
<dbReference type="PANTHER" id="PTHR13563:SF5">
    <property type="entry name" value="TRNA METHYLTRANSFERASE 10 HOMOLOG C"/>
    <property type="match status" value="1"/>
</dbReference>
<comment type="catalytic activity">
    <reaction evidence="19">
        <text>an adenosine in mRNA + S-adenosyl-L-methionine = an N(1)-methyladenosine in mRNA + S-adenosyl-L-homocysteine + H(+)</text>
        <dbReference type="Rhea" id="RHEA:55392"/>
        <dbReference type="Rhea" id="RHEA-COMP:12414"/>
        <dbReference type="Rhea" id="RHEA-COMP:12415"/>
        <dbReference type="ChEBI" id="CHEBI:15378"/>
        <dbReference type="ChEBI" id="CHEBI:57856"/>
        <dbReference type="ChEBI" id="CHEBI:59789"/>
        <dbReference type="ChEBI" id="CHEBI:74411"/>
        <dbReference type="ChEBI" id="CHEBI:74491"/>
    </reaction>
</comment>
<dbReference type="GO" id="GO:0005654">
    <property type="term" value="C:nucleoplasm"/>
    <property type="evidence" value="ECO:0007669"/>
    <property type="project" value="TreeGrafter"/>
</dbReference>
<keyword evidence="5" id="KW-0489">Methyltransferase</keyword>
<evidence type="ECO:0000256" key="7">
    <source>
        <dbReference type="ARBA" id="ARBA00022691"/>
    </source>
</evidence>
<reference evidence="21" key="2">
    <citation type="submission" date="2025-09" db="UniProtKB">
        <authorList>
            <consortium name="Ensembl"/>
        </authorList>
    </citation>
    <scope>IDENTIFICATION</scope>
</reference>
<dbReference type="FunFam" id="3.40.1280.30:FF:000003">
    <property type="entry name" value="tRNA methyltransferase 10C, mitochondrial RNase P subunit"/>
    <property type="match status" value="1"/>
</dbReference>
<keyword evidence="7" id="KW-0949">S-adenosyl-L-methionine</keyword>